<accession>A0ABP5MHL9</accession>
<organism evidence="3 4">
    <name type="scientific">Agrococcus versicolor</name>
    <dbReference type="NCBI Taxonomy" id="501482"/>
    <lineage>
        <taxon>Bacteria</taxon>
        <taxon>Bacillati</taxon>
        <taxon>Actinomycetota</taxon>
        <taxon>Actinomycetes</taxon>
        <taxon>Micrococcales</taxon>
        <taxon>Microbacteriaceae</taxon>
        <taxon>Agrococcus</taxon>
    </lineage>
</organism>
<evidence type="ECO:0000256" key="2">
    <source>
        <dbReference type="SAM" id="Phobius"/>
    </source>
</evidence>
<keyword evidence="2" id="KW-0472">Membrane</keyword>
<dbReference type="Proteomes" id="UP001501599">
    <property type="component" value="Unassembled WGS sequence"/>
</dbReference>
<evidence type="ECO:0000256" key="1">
    <source>
        <dbReference type="SAM" id="MobiDB-lite"/>
    </source>
</evidence>
<name>A0ABP5MHL9_9MICO</name>
<gene>
    <name evidence="3" type="ORF">GCM10009846_10610</name>
</gene>
<evidence type="ECO:0000313" key="4">
    <source>
        <dbReference type="Proteomes" id="UP001501599"/>
    </source>
</evidence>
<feature type="transmembrane region" description="Helical" evidence="2">
    <location>
        <begin position="73"/>
        <end position="95"/>
    </location>
</feature>
<comment type="caution">
    <text evidence="3">The sequence shown here is derived from an EMBL/GenBank/DDBJ whole genome shotgun (WGS) entry which is preliminary data.</text>
</comment>
<evidence type="ECO:0000313" key="3">
    <source>
        <dbReference type="EMBL" id="GAA2172484.1"/>
    </source>
</evidence>
<evidence type="ECO:0008006" key="5">
    <source>
        <dbReference type="Google" id="ProtNLM"/>
    </source>
</evidence>
<dbReference type="EMBL" id="BAAAQT010000005">
    <property type="protein sequence ID" value="GAA2172484.1"/>
    <property type="molecule type" value="Genomic_DNA"/>
</dbReference>
<proteinExistence type="predicted"/>
<keyword evidence="2" id="KW-1133">Transmembrane helix</keyword>
<keyword evidence="4" id="KW-1185">Reference proteome</keyword>
<keyword evidence="2" id="KW-0812">Transmembrane</keyword>
<feature type="region of interest" description="Disordered" evidence="1">
    <location>
        <begin position="1"/>
        <end position="63"/>
    </location>
</feature>
<sequence length="399" mass="39817">MVTDDEGVQPPPVPDASPRTPTDADGVQPPPVPTASPRSPREGDGPVGPRSRPPAPSAAARARRLGAAARRHAPWAAVAVLAAIAVLVLLVGRFAPAAATQSADSVAAWDADMAAHRGAIAALTNDGSRGVTATAVDESGLSIDDMLQPLDGVDLQPVVWACGDADAAVRLSTAAEGLAVPVLGPGDPESEDYARALSESDQLERELAAAATYADDVAALGGSLAAACDLAGELARPLSDLEVRGAAVAEGELAQVGETTTVVCAGAYGCPAGPGPSPTYEWAALADTHREVAAAFAAVCPTELEASCALAVPALEALASDDEAVLTAWAAANDADSTTEQLQALQTALDDRADRFEAAWAEAEAAAPGGDLEGALAGMLADGLGALGALIDGVQLDAV</sequence>
<reference evidence="4" key="1">
    <citation type="journal article" date="2019" name="Int. J. Syst. Evol. Microbiol.">
        <title>The Global Catalogue of Microorganisms (GCM) 10K type strain sequencing project: providing services to taxonomists for standard genome sequencing and annotation.</title>
        <authorList>
            <consortium name="The Broad Institute Genomics Platform"/>
            <consortium name="The Broad Institute Genome Sequencing Center for Infectious Disease"/>
            <person name="Wu L."/>
            <person name="Ma J."/>
        </authorList>
    </citation>
    <scope>NUCLEOTIDE SEQUENCE [LARGE SCALE GENOMIC DNA]</scope>
    <source>
        <strain evidence="4">JCM 16026</strain>
    </source>
</reference>
<protein>
    <recommendedName>
        <fullName evidence="5">DUF4439 domain-containing protein</fullName>
    </recommendedName>
</protein>